<keyword evidence="2" id="KW-1185">Reference proteome</keyword>
<dbReference type="AlphaFoldDB" id="A0ABD6C7I2"/>
<protein>
    <submittedName>
        <fullName evidence="1">Uncharacterized protein</fullName>
    </submittedName>
</protein>
<sequence length="327" mass="37926">MDPVDRVIRVIEEFVRENGHLLTMERIHRSYFGEEVEFTSWSDAYEDYHNRNWSEHEARDFVRQCKQIVEGPGDLPETYFKIIDPENIDLQTVEEELSDIAYDPDAEGSDREGFEYRIVDGEVDGRYIYTDVETQVSFSGGVNDYVSEGAIEFRIDPSQNLLILETTRVVEVQKAKSYFNRTNFNIVVCRNLTAMPDDAVDRVNSFIDSFAEEVEEEGPTLLSVDGVKLHNPPNMRDDEEDEEEVSLKNIDFNGSNVREHPEIRDHLDRNWIIKNIEAAVHYDDSLFTLKMAGTEVMGYSKIEDVNNYDKGNELINEVRSRYLEHIA</sequence>
<dbReference type="EMBL" id="JBHUDJ010000002">
    <property type="protein sequence ID" value="MFD1586243.1"/>
    <property type="molecule type" value="Genomic_DNA"/>
</dbReference>
<dbReference type="RefSeq" id="WP_247376277.1">
    <property type="nucleotide sequence ID" value="NZ_JALLGV010000002.1"/>
</dbReference>
<accession>A0ABD6C7I2</accession>
<evidence type="ECO:0000313" key="2">
    <source>
        <dbReference type="Proteomes" id="UP001597119"/>
    </source>
</evidence>
<evidence type="ECO:0000313" key="1">
    <source>
        <dbReference type="EMBL" id="MFD1586243.1"/>
    </source>
</evidence>
<gene>
    <name evidence="1" type="ORF">ACFR9U_04565</name>
</gene>
<name>A0ABD6C7I2_9EURY</name>
<comment type="caution">
    <text evidence="1">The sequence shown here is derived from an EMBL/GenBank/DDBJ whole genome shotgun (WGS) entry which is preliminary data.</text>
</comment>
<reference evidence="1 2" key="1">
    <citation type="journal article" date="2019" name="Int. J. Syst. Evol. Microbiol.">
        <title>The Global Catalogue of Microorganisms (GCM) 10K type strain sequencing project: providing services to taxonomists for standard genome sequencing and annotation.</title>
        <authorList>
            <consortium name="The Broad Institute Genomics Platform"/>
            <consortium name="The Broad Institute Genome Sequencing Center for Infectious Disease"/>
            <person name="Wu L."/>
            <person name="Ma J."/>
        </authorList>
    </citation>
    <scope>NUCLEOTIDE SEQUENCE [LARGE SCALE GENOMIC DNA]</scope>
    <source>
        <strain evidence="1 2">CGMCC 1.12125</strain>
    </source>
</reference>
<dbReference type="Proteomes" id="UP001597119">
    <property type="component" value="Unassembled WGS sequence"/>
</dbReference>
<proteinExistence type="predicted"/>
<organism evidence="1 2">
    <name type="scientific">Halorientalis brevis</name>
    <dbReference type="NCBI Taxonomy" id="1126241"/>
    <lineage>
        <taxon>Archaea</taxon>
        <taxon>Methanobacteriati</taxon>
        <taxon>Methanobacteriota</taxon>
        <taxon>Stenosarchaea group</taxon>
        <taxon>Halobacteria</taxon>
        <taxon>Halobacteriales</taxon>
        <taxon>Haloarculaceae</taxon>
        <taxon>Halorientalis</taxon>
    </lineage>
</organism>